<accession>A0AAV4HMC6</accession>
<comment type="caution">
    <text evidence="2">The sequence shown here is derived from an EMBL/GenBank/DDBJ whole genome shotgun (WGS) entry which is preliminary data.</text>
</comment>
<keyword evidence="3" id="KW-1185">Reference proteome</keyword>
<evidence type="ECO:0000313" key="3">
    <source>
        <dbReference type="Proteomes" id="UP000762676"/>
    </source>
</evidence>
<gene>
    <name evidence="2" type="ORF">ElyMa_002790500</name>
</gene>
<dbReference type="AlphaFoldDB" id="A0AAV4HMC6"/>
<feature type="compositionally biased region" description="Basic and acidic residues" evidence="1">
    <location>
        <begin position="10"/>
        <end position="22"/>
    </location>
</feature>
<dbReference type="Proteomes" id="UP000762676">
    <property type="component" value="Unassembled WGS sequence"/>
</dbReference>
<name>A0AAV4HMC6_9GAST</name>
<protein>
    <submittedName>
        <fullName evidence="2">Uncharacterized protein</fullName>
    </submittedName>
</protein>
<reference evidence="2 3" key="1">
    <citation type="journal article" date="2021" name="Elife">
        <title>Chloroplast acquisition without the gene transfer in kleptoplastic sea slugs, Plakobranchus ocellatus.</title>
        <authorList>
            <person name="Maeda T."/>
            <person name="Takahashi S."/>
            <person name="Yoshida T."/>
            <person name="Shimamura S."/>
            <person name="Takaki Y."/>
            <person name="Nagai Y."/>
            <person name="Toyoda A."/>
            <person name="Suzuki Y."/>
            <person name="Arimoto A."/>
            <person name="Ishii H."/>
            <person name="Satoh N."/>
            <person name="Nishiyama T."/>
            <person name="Hasebe M."/>
            <person name="Maruyama T."/>
            <person name="Minagawa J."/>
            <person name="Obokata J."/>
            <person name="Shigenobu S."/>
        </authorList>
    </citation>
    <scope>NUCLEOTIDE SEQUENCE [LARGE SCALE GENOMIC DNA]</scope>
</reference>
<sequence>MNKKRKIQVRGREQSEAEEKMRHLYPPKQTGEERQTRSRYFLNDKIQNLSSKIPLSMDGDPAVHKKPTFNCLLVNQKPDVKALQIKEEPLASEKKHGSCSFLKDINCKHAKQSVLHEHADTCLLLKPAVAQLFQEGNSREQGSLPGDGSISIKRPDGSEAVFPQHSQVKNELCVAADGSDSIRTDQREIDVKVKTEEETCIAMLQAHVEVDKSTLYTDLKQETEFCAATDDGDLMKTDQRERDLKVKREDETCIAMLQAHIETCISTFYTDLKQETEYCVAADDSDLMKTDQRERDLKVKTEDTCIARLQAHVEAYKSTFYTELEQEAENTEDVEVNDIKPQVLVGLSDFQDCHQRPQEQSVETDGEFMNTAEMENLQKTSHSTQRQLSCDQGGRKSFSSDLSAGNQGNVYCEHSCASGLGIMTERAGVVKTLRLYQDFVATVVIFCFYREWEWKDIFTSPIPLQRCSQGLGPNDNVRAATQRLAGIP</sequence>
<evidence type="ECO:0000313" key="2">
    <source>
        <dbReference type="EMBL" id="GFR99337.1"/>
    </source>
</evidence>
<feature type="region of interest" description="Disordered" evidence="1">
    <location>
        <begin position="137"/>
        <end position="157"/>
    </location>
</feature>
<evidence type="ECO:0000256" key="1">
    <source>
        <dbReference type="SAM" id="MobiDB-lite"/>
    </source>
</evidence>
<proteinExistence type="predicted"/>
<dbReference type="EMBL" id="BMAT01005755">
    <property type="protein sequence ID" value="GFR99337.1"/>
    <property type="molecule type" value="Genomic_DNA"/>
</dbReference>
<organism evidence="2 3">
    <name type="scientific">Elysia marginata</name>
    <dbReference type="NCBI Taxonomy" id="1093978"/>
    <lineage>
        <taxon>Eukaryota</taxon>
        <taxon>Metazoa</taxon>
        <taxon>Spiralia</taxon>
        <taxon>Lophotrochozoa</taxon>
        <taxon>Mollusca</taxon>
        <taxon>Gastropoda</taxon>
        <taxon>Heterobranchia</taxon>
        <taxon>Euthyneura</taxon>
        <taxon>Panpulmonata</taxon>
        <taxon>Sacoglossa</taxon>
        <taxon>Placobranchoidea</taxon>
        <taxon>Plakobranchidae</taxon>
        <taxon>Elysia</taxon>
    </lineage>
</organism>
<feature type="region of interest" description="Disordered" evidence="1">
    <location>
        <begin position="1"/>
        <end position="36"/>
    </location>
</feature>